<protein>
    <submittedName>
        <fullName evidence="2">Uncharacterized protein</fullName>
    </submittedName>
</protein>
<evidence type="ECO:0000256" key="1">
    <source>
        <dbReference type="SAM" id="Phobius"/>
    </source>
</evidence>
<name>A0A127A459_9MICC</name>
<dbReference type="EMBL" id="CP014518">
    <property type="protein sequence ID" value="AMM33574.1"/>
    <property type="molecule type" value="Genomic_DNA"/>
</dbReference>
<dbReference type="STRING" id="37927.SA2016_2909"/>
<gene>
    <name evidence="2" type="ORF">SA2016_2909</name>
</gene>
<accession>A0A127A459</accession>
<dbReference type="AlphaFoldDB" id="A0A127A459"/>
<dbReference type="Proteomes" id="UP000070134">
    <property type="component" value="Chromosome"/>
</dbReference>
<dbReference type="OrthoDB" id="4939448at2"/>
<sequence length="195" mass="19625">MRAAFRLSRAAVVTAATVLLAVAAHTAAGGAVPDPLILLGLLALTLLPTAWLSGKRLTPATVLGLLGTGQFVLHSAFDGLSESAASLQLSPAAGHVHVLGAASPGAPVGHVHGYSPEMLAAHALATLAVGLLIARGEAALWALLAWLSPLVRLLLVRALAPAAALPAYAPKAFPKIWRGLRLPALRGPPASAAAC</sequence>
<dbReference type="PATRIC" id="fig|37927.3.peg.2989"/>
<proteinExistence type="predicted"/>
<feature type="transmembrane region" description="Helical" evidence="1">
    <location>
        <begin position="36"/>
        <end position="54"/>
    </location>
</feature>
<organism evidence="2 3">
    <name type="scientific">Sinomonas atrocyanea</name>
    <dbReference type="NCBI Taxonomy" id="37927"/>
    <lineage>
        <taxon>Bacteria</taxon>
        <taxon>Bacillati</taxon>
        <taxon>Actinomycetota</taxon>
        <taxon>Actinomycetes</taxon>
        <taxon>Micrococcales</taxon>
        <taxon>Micrococcaceae</taxon>
        <taxon>Sinomonas</taxon>
    </lineage>
</organism>
<keyword evidence="1" id="KW-0812">Transmembrane</keyword>
<dbReference type="KEGG" id="satk:SA2016_2909"/>
<dbReference type="RefSeq" id="WP_066499302.1">
    <property type="nucleotide sequence ID" value="NZ_BJMO01000097.1"/>
</dbReference>
<keyword evidence="1" id="KW-1133">Transmembrane helix</keyword>
<evidence type="ECO:0000313" key="2">
    <source>
        <dbReference type="EMBL" id="AMM33574.1"/>
    </source>
</evidence>
<keyword evidence="1" id="KW-0472">Membrane</keyword>
<keyword evidence="3" id="KW-1185">Reference proteome</keyword>
<reference evidence="2 3" key="1">
    <citation type="submission" date="2016-02" db="EMBL/GenBank/DDBJ databases">
        <title>Complete genome of Sinomonas atrocyanea KCTC 3377.</title>
        <authorList>
            <person name="Kim K.M."/>
        </authorList>
    </citation>
    <scope>NUCLEOTIDE SEQUENCE [LARGE SCALE GENOMIC DNA]</scope>
    <source>
        <strain evidence="2 3">KCTC 3377</strain>
    </source>
</reference>
<evidence type="ECO:0000313" key="3">
    <source>
        <dbReference type="Proteomes" id="UP000070134"/>
    </source>
</evidence>